<dbReference type="AlphaFoldDB" id="A0A7Y8EIF3"/>
<dbReference type="PROSITE" id="PS51257">
    <property type="entry name" value="PROKAR_LIPOPROTEIN"/>
    <property type="match status" value="1"/>
</dbReference>
<comment type="caution">
    <text evidence="2">The sequence shown here is derived from an EMBL/GenBank/DDBJ whole genome shotgun (WGS) entry which is preliminary data.</text>
</comment>
<evidence type="ECO:0000256" key="1">
    <source>
        <dbReference type="SAM" id="SignalP"/>
    </source>
</evidence>
<name>A0A7Y8EIF3_9PSED</name>
<feature type="signal peptide" evidence="1">
    <location>
        <begin position="1"/>
        <end position="21"/>
    </location>
</feature>
<gene>
    <name evidence="2" type="ORF">HX822_20170</name>
</gene>
<protein>
    <recommendedName>
        <fullName evidence="4">Lipoprotein</fullName>
    </recommendedName>
</protein>
<dbReference type="Proteomes" id="UP000531950">
    <property type="component" value="Unassembled WGS sequence"/>
</dbReference>
<evidence type="ECO:0000313" key="3">
    <source>
        <dbReference type="Proteomes" id="UP000531950"/>
    </source>
</evidence>
<evidence type="ECO:0008006" key="4">
    <source>
        <dbReference type="Google" id="ProtNLM"/>
    </source>
</evidence>
<dbReference type="EMBL" id="JACARG010000042">
    <property type="protein sequence ID" value="NWE15264.1"/>
    <property type="molecule type" value="Genomic_DNA"/>
</dbReference>
<dbReference type="RefSeq" id="WP_177042356.1">
    <property type="nucleotide sequence ID" value="NZ_JACARE010000009.1"/>
</dbReference>
<feature type="chain" id="PRO_5030897675" description="Lipoprotein" evidence="1">
    <location>
        <begin position="22"/>
        <end position="178"/>
    </location>
</feature>
<keyword evidence="1" id="KW-0732">Signal</keyword>
<organism evidence="2 3">
    <name type="scientific">Pseudomonas yamanorum</name>
    <dbReference type="NCBI Taxonomy" id="515393"/>
    <lineage>
        <taxon>Bacteria</taxon>
        <taxon>Pseudomonadati</taxon>
        <taxon>Pseudomonadota</taxon>
        <taxon>Gammaproteobacteria</taxon>
        <taxon>Pseudomonadales</taxon>
        <taxon>Pseudomonadaceae</taxon>
        <taxon>Pseudomonas</taxon>
    </lineage>
</organism>
<proteinExistence type="predicted"/>
<accession>A0A7Y8EIF3</accession>
<sequence length="178" mass="18926">MKTLSLALFSALLLSGCGSTSYEKPIPYDQATTARIRLFGNNGLPVAINPGQDCASSKEPLYAYGYTLADKVNSTLGQHTKRSVGMPASWRSDHLSYGESYAEFVIPAGLPSVVVMKMLSGEAFCVPDPRVFVPEAGKDYEAYLQRQGGQCGGVIRLLSGVEAPGAVAEVPSSRCAKK</sequence>
<reference evidence="2 3" key="1">
    <citation type="submission" date="2020-04" db="EMBL/GenBank/DDBJ databases">
        <title>Molecular characterization of pseudomonads from Agaricus bisporus reveal novel blotch 2 pathogens in Western Europe.</title>
        <authorList>
            <person name="Taparia T."/>
            <person name="Krijger M."/>
            <person name="Haynes E."/>
            <person name="Elpinstone J.G."/>
            <person name="Noble R."/>
            <person name="Van Der Wolf J."/>
        </authorList>
    </citation>
    <scope>NUCLEOTIDE SEQUENCE [LARGE SCALE GENOMIC DNA]</scope>
    <source>
        <strain evidence="2 3">IPO3782</strain>
    </source>
</reference>
<evidence type="ECO:0000313" key="2">
    <source>
        <dbReference type="EMBL" id="NWE15264.1"/>
    </source>
</evidence>